<feature type="region of interest" description="Disordered" evidence="1">
    <location>
        <begin position="261"/>
        <end position="281"/>
    </location>
</feature>
<dbReference type="Gene3D" id="3.20.20.80">
    <property type="entry name" value="Glycosidases"/>
    <property type="match status" value="1"/>
</dbReference>
<proteinExistence type="predicted"/>
<feature type="region of interest" description="Disordered" evidence="1">
    <location>
        <begin position="833"/>
        <end position="853"/>
    </location>
</feature>
<protein>
    <submittedName>
        <fullName evidence="2">Uncharacterized protein</fullName>
    </submittedName>
</protein>
<reference evidence="2 3" key="1">
    <citation type="journal article" date="2015" name="Nature">
        <title>rRNA introns, odd ribosomes, and small enigmatic genomes across a large radiation of phyla.</title>
        <authorList>
            <person name="Brown C.T."/>
            <person name="Hug L.A."/>
            <person name="Thomas B.C."/>
            <person name="Sharon I."/>
            <person name="Castelle C.J."/>
            <person name="Singh A."/>
            <person name="Wilkins M.J."/>
            <person name="Williams K.H."/>
            <person name="Banfield J.F."/>
        </authorList>
    </citation>
    <scope>NUCLEOTIDE SEQUENCE [LARGE SCALE GENOMIC DNA]</scope>
</reference>
<name>A0A0G1KH30_UNCKA</name>
<dbReference type="Proteomes" id="UP000034504">
    <property type="component" value="Unassembled WGS sequence"/>
</dbReference>
<gene>
    <name evidence="2" type="ORF">UW82_C0048G0010</name>
</gene>
<dbReference type="EMBL" id="LCJU01000048">
    <property type="protein sequence ID" value="KKT83076.1"/>
    <property type="molecule type" value="Genomic_DNA"/>
</dbReference>
<feature type="compositionally biased region" description="Polar residues" evidence="1">
    <location>
        <begin position="834"/>
        <end position="844"/>
    </location>
</feature>
<comment type="caution">
    <text evidence="2">The sequence shown here is derived from an EMBL/GenBank/DDBJ whole genome shotgun (WGS) entry which is preliminary data.</text>
</comment>
<organism evidence="2 3">
    <name type="scientific">candidate division WWE3 bacterium GW2011_GWC2_44_9</name>
    <dbReference type="NCBI Taxonomy" id="1619125"/>
    <lineage>
        <taxon>Bacteria</taxon>
        <taxon>Katanobacteria</taxon>
    </lineage>
</organism>
<evidence type="ECO:0000313" key="2">
    <source>
        <dbReference type="EMBL" id="KKT83076.1"/>
    </source>
</evidence>
<dbReference type="InterPro" id="IPR036278">
    <property type="entry name" value="Sialidase_sf"/>
</dbReference>
<accession>A0A0G1KH30</accession>
<evidence type="ECO:0000313" key="3">
    <source>
        <dbReference type="Proteomes" id="UP000034504"/>
    </source>
</evidence>
<dbReference type="SUPFAM" id="SSF51445">
    <property type="entry name" value="(Trans)glycosidases"/>
    <property type="match status" value="1"/>
</dbReference>
<dbReference type="SUPFAM" id="SSF50939">
    <property type="entry name" value="Sialidases"/>
    <property type="match status" value="1"/>
</dbReference>
<dbReference type="InterPro" id="IPR017853">
    <property type="entry name" value="GH"/>
</dbReference>
<sequence>MVVIMLSVLHKKSISILLATFVIGSVFLTGFGQGEVYACQNTNCPSRAAKIKSELIELKNAKIDTYIYWQYSGNNCNPWTDSNDQYSFFQGDPLCEVFKEAADGGMKIGVNIHELVPHAGEADQLKYLKETCGVSIVRFWAYKSIGGVDGAKQAVTALNNAGISAIPVICDYSNTCTEFGITGATQGDPTSWYESGYDSGGYLDYAKALVGGLSGTNLYGVELLNEPHCGGHENCVQPYTNWASAMASALGGVRVGIGQKASENTTRGDSPGVGTPSDFQRSNASVGMASAHFYNADEKSLALQAASQAQGMGKPFYIGERGMTCDGTGGSAPGGQTPRPPCNPNEYNLTIKGTIKSSYDFALVKGADGKAVYINRKDVPESDWVNYAFVNNVPINGAIAAIYPSYNFGGSDKFGNSHEYSPGMKGGMLYSERDVNQVRTGVDGNFELETTNTCDCPGDTGSGVKPIVRDLYAFPLVKKNGEVYMGDIDVPCEPDLSKYGVVSVPKDLEYMVRRPDTFLACSDDKMAPMKLAPSQKIKFDYDLMFKDSHGGKKNWPWDSLIDELREAIRVSIPFRGSREGFLGVQGASCDIRSMFSSTTGFYSGIKSDMVELPQYYFNQDNKPGTAQTYNDNDYEEKIPLPLCDDLRKSNMSVVFDGDNNNTQASGGMYNNLRAPFDGGVYDSEGKLVQNKLGYAARFLNTDKDMEVCKEANTATALRHRLREIAPPVGICGDINQDGKIDKPLELPCPTDENCGDLDNNGSIDGYEKVCMAVDVTTGDVTIYTFDSFYFPYDVVFTGTTQPWGYEFQTRVNTYNDSVSPSSDEERGQYRRVSFGSTDGTQPDNVDTLGKNFPQGFQESKLPGGTYNSLTKTSELSGGKDDASFYPASLIMASPVEYGTPDINSVRKAIGNSASNIVYDSTTIFYKIGIPETLCSCSLIEKESKTDVNGVKLEKCIQTKERDVKIAQPLGYYNETSDPDLTSLIHWLQPGYKYMGDVRPGNERDKRYYDQRMNGIGDILKTIVDFSKEFIDCNWGSEEDVTVNGVPTGDRRKGADCGRKLKTIAQNMIYMPWLPDLGRMENALISATFLDVPFTKRPNIISTCQIDAAQTKAESPDEKQGSGLDLPFGSTADKAITDTVNLVSSPSLGGFVPTCEVGKWEKTLSESEAPKIGFFAVDCGGGGCWVAGGVENEDWNPATTAMFKSTDSGGTWERVSGLGDDGWFIHGVGASGTTKVATGAGGRIYTMSPAGSNWAISTPLRTKKGEQYFAFLYDITAAANFKYLATATGHVFYGEEQDDGFITWQDLAGSDAGAGPDCHEDRDWPYAGPGYDRRVDNAYCTEAEYANGTGCKCDENGSDAAEGRYCPIVPGSKPPRYDSSRKACNLPTDTDDTRNPNAPECCDNFLVPGQQNNGTPNCICTGSPTKPNPDKTDRTPNCLAEGGVCWGWHDSSIWAVDCNSSGDCLIAGQKLPNVWYAPNDKLGDTATWWANKKELQSNSFAMGVSFPGKTTGYVVGGGRDKDVTDAFIMKSTDIGTGNTWLPAMGGVDSSKYGLKSIDCISKKSCVAVGNFGTILITDNGGATWVENWADDEVIKKAKAERVRFWDVSYMGEDSIVVVGFRPGGGDNVDGVIYTLGQCVPTYASPV</sequence>
<evidence type="ECO:0000256" key="1">
    <source>
        <dbReference type="SAM" id="MobiDB-lite"/>
    </source>
</evidence>